<protein>
    <submittedName>
        <fullName evidence="5">Beta-ketoacyl synthase protein</fullName>
    </submittedName>
</protein>
<dbReference type="STRING" id="1127699.HMPREF9151_01355"/>
<dbReference type="PATRIC" id="fig|1127699.3.peg.1256"/>
<evidence type="ECO:0000313" key="6">
    <source>
        <dbReference type="Proteomes" id="UP000010433"/>
    </source>
</evidence>
<dbReference type="InterPro" id="IPR014030">
    <property type="entry name" value="Ketoacyl_synth_N"/>
</dbReference>
<evidence type="ECO:0000259" key="4">
    <source>
        <dbReference type="PROSITE" id="PS52004"/>
    </source>
</evidence>
<keyword evidence="6" id="KW-1185">Reference proteome</keyword>
<dbReference type="HOGENOM" id="CLU_467582_0_0_10"/>
<dbReference type="InterPro" id="IPR014031">
    <property type="entry name" value="Ketoacyl_synth_C"/>
</dbReference>
<comment type="similarity">
    <text evidence="1 3">Belongs to the thiolase-like superfamily. Beta-ketoacyl-ACP synthases family.</text>
</comment>
<dbReference type="InterPro" id="IPR000794">
    <property type="entry name" value="Beta-ketoacyl_synthase"/>
</dbReference>
<comment type="caution">
    <text evidence="5">The sequence shown here is derived from an EMBL/GenBank/DDBJ whole genome shotgun (WGS) entry which is preliminary data.</text>
</comment>
<dbReference type="InterPro" id="IPR016039">
    <property type="entry name" value="Thiolase-like"/>
</dbReference>
<accession>L1NA12</accession>
<organism evidence="5 6">
    <name type="scientific">Hoylesella saccharolytica F0055</name>
    <dbReference type="NCBI Taxonomy" id="1127699"/>
    <lineage>
        <taxon>Bacteria</taxon>
        <taxon>Pseudomonadati</taxon>
        <taxon>Bacteroidota</taxon>
        <taxon>Bacteroidia</taxon>
        <taxon>Bacteroidales</taxon>
        <taxon>Prevotellaceae</taxon>
        <taxon>Hoylesella</taxon>
    </lineage>
</organism>
<evidence type="ECO:0000256" key="2">
    <source>
        <dbReference type="ARBA" id="ARBA00022679"/>
    </source>
</evidence>
<name>L1NA12_9BACT</name>
<dbReference type="GO" id="GO:0004315">
    <property type="term" value="F:3-oxoacyl-[acyl-carrier-protein] synthase activity"/>
    <property type="evidence" value="ECO:0007669"/>
    <property type="project" value="TreeGrafter"/>
</dbReference>
<dbReference type="AlphaFoldDB" id="L1NA12"/>
<evidence type="ECO:0000313" key="5">
    <source>
        <dbReference type="EMBL" id="EKY00120.1"/>
    </source>
</evidence>
<reference evidence="5 6" key="1">
    <citation type="submission" date="2012-05" db="EMBL/GenBank/DDBJ databases">
        <authorList>
            <person name="Weinstock G."/>
            <person name="Sodergren E."/>
            <person name="Lobos E.A."/>
            <person name="Fulton L."/>
            <person name="Fulton R."/>
            <person name="Courtney L."/>
            <person name="Fronick C."/>
            <person name="O'Laughlin M."/>
            <person name="Godfrey J."/>
            <person name="Wilson R.M."/>
            <person name="Miner T."/>
            <person name="Farmer C."/>
            <person name="Delehaunty K."/>
            <person name="Cordes M."/>
            <person name="Minx P."/>
            <person name="Tomlinson C."/>
            <person name="Chen J."/>
            <person name="Wollam A."/>
            <person name="Pepin K.H."/>
            <person name="Bhonagiri V."/>
            <person name="Zhang X."/>
            <person name="Suruliraj S."/>
            <person name="Warren W."/>
            <person name="Mitreva M."/>
            <person name="Mardis E.R."/>
            <person name="Wilson R.K."/>
        </authorList>
    </citation>
    <scope>NUCLEOTIDE SEQUENCE [LARGE SCALE GENOMIC DNA]</scope>
    <source>
        <strain evidence="5 6">F0055</strain>
    </source>
</reference>
<dbReference type="PANTHER" id="PTHR11712:SF336">
    <property type="entry name" value="3-OXOACYL-[ACYL-CARRIER-PROTEIN] SYNTHASE, MITOCHONDRIAL"/>
    <property type="match status" value="1"/>
</dbReference>
<feature type="domain" description="Ketosynthase family 3 (KS3)" evidence="4">
    <location>
        <begin position="1"/>
        <end position="379"/>
    </location>
</feature>
<keyword evidence="2 3" id="KW-0808">Transferase</keyword>
<dbReference type="PANTHER" id="PTHR11712">
    <property type="entry name" value="POLYKETIDE SYNTHASE-RELATED"/>
    <property type="match status" value="1"/>
</dbReference>
<sequence length="583" mass="64019">MVQCIADNICSPLGWNTEENFAAVREGRSELRLHDAQSWALQEPFVASLFPQNAVTKRFSDAFPHVKEPLSHFEKLAILSISDAIQKTSVELRSPDVIFILASTKGNVELLDDKNQPDIPRDRVRLGLTAEAIARFFGNPNTPLVVSNACISGVHAQILAARLLEMGTYRYAVVCGCDVQSRFIISGFQSFKALSSEPCKPFDRHRDGLNLGEGAATMVLTSVNIPQKDAWIVCNGVVRNDANHISGPSRTGEGSYRALATVCEKQKEQLAFINVHGTATPYNDEMEAIALERAELLSAPVNALKGYFGHTMGAAGILETILSFKAVEAQVVLPTRGFNELGVSKPVSVVDKESPTDKKQFIKLLSGFGGCNGAICWKQVGNEAERSCSNHASVVHLTPIHRVKITPTQVIVDDLSIETKGGEGDLLTRLYKEKVKDYPKFYKMDGLSKLGLIATELLIQGGGQQNEDSLPENTAIVFIGRSGSLADDRKYQETIQTQKNFFPSPAVFVYTLPNIVTGEVAIKHKTYGETAFYALEKKDDVLIHHLLQTVCCDTTTEKIIGGWLEYESEDCFEADLCLYQIGK</sequence>
<proteinExistence type="inferred from homology"/>
<dbReference type="SUPFAM" id="SSF53901">
    <property type="entry name" value="Thiolase-like"/>
    <property type="match status" value="1"/>
</dbReference>
<evidence type="ECO:0000256" key="1">
    <source>
        <dbReference type="ARBA" id="ARBA00008467"/>
    </source>
</evidence>
<dbReference type="GO" id="GO:0006633">
    <property type="term" value="P:fatty acid biosynthetic process"/>
    <property type="evidence" value="ECO:0007669"/>
    <property type="project" value="TreeGrafter"/>
</dbReference>
<evidence type="ECO:0000256" key="3">
    <source>
        <dbReference type="RuleBase" id="RU003694"/>
    </source>
</evidence>
<dbReference type="PROSITE" id="PS52004">
    <property type="entry name" value="KS3_2"/>
    <property type="match status" value="1"/>
</dbReference>
<dbReference type="Pfam" id="PF02801">
    <property type="entry name" value="Ketoacyl-synt_C"/>
    <property type="match status" value="1"/>
</dbReference>
<dbReference type="Proteomes" id="UP000010433">
    <property type="component" value="Unassembled WGS sequence"/>
</dbReference>
<dbReference type="InterPro" id="IPR020841">
    <property type="entry name" value="PKS_Beta-ketoAc_synthase_dom"/>
</dbReference>
<dbReference type="Pfam" id="PF00109">
    <property type="entry name" value="ketoacyl-synt"/>
    <property type="match status" value="1"/>
</dbReference>
<dbReference type="EMBL" id="AMEP01000089">
    <property type="protein sequence ID" value="EKY00120.1"/>
    <property type="molecule type" value="Genomic_DNA"/>
</dbReference>
<dbReference type="OrthoDB" id="9808669at2"/>
<dbReference type="RefSeq" id="WP_009162631.1">
    <property type="nucleotide sequence ID" value="NZ_KB290998.1"/>
</dbReference>
<dbReference type="Gene3D" id="3.40.47.10">
    <property type="match status" value="2"/>
</dbReference>
<gene>
    <name evidence="5" type="ORF">HMPREF9151_01355</name>
</gene>